<keyword evidence="2" id="KW-1185">Reference proteome</keyword>
<reference evidence="1" key="1">
    <citation type="submission" date="2023-08" db="EMBL/GenBank/DDBJ databases">
        <title>A de novo genome assembly of Solanum verrucosum Schlechtendal, a Mexican diploid species geographically isolated from the other diploid A-genome species in potato relatives.</title>
        <authorList>
            <person name="Hosaka K."/>
        </authorList>
    </citation>
    <scope>NUCLEOTIDE SEQUENCE</scope>
    <source>
        <tissue evidence="1">Young leaves</tissue>
    </source>
</reference>
<organism evidence="1 2">
    <name type="scientific">Solanum verrucosum</name>
    <dbReference type="NCBI Taxonomy" id="315347"/>
    <lineage>
        <taxon>Eukaryota</taxon>
        <taxon>Viridiplantae</taxon>
        <taxon>Streptophyta</taxon>
        <taxon>Embryophyta</taxon>
        <taxon>Tracheophyta</taxon>
        <taxon>Spermatophyta</taxon>
        <taxon>Magnoliopsida</taxon>
        <taxon>eudicotyledons</taxon>
        <taxon>Gunneridae</taxon>
        <taxon>Pentapetalae</taxon>
        <taxon>asterids</taxon>
        <taxon>lamiids</taxon>
        <taxon>Solanales</taxon>
        <taxon>Solanaceae</taxon>
        <taxon>Solanoideae</taxon>
        <taxon>Solaneae</taxon>
        <taxon>Solanum</taxon>
    </lineage>
</organism>
<evidence type="ECO:0000313" key="2">
    <source>
        <dbReference type="Proteomes" id="UP001234989"/>
    </source>
</evidence>
<accession>A0AAF0Q8K9</accession>
<protein>
    <submittedName>
        <fullName evidence="1">Uncharacterized protein</fullName>
    </submittedName>
</protein>
<name>A0AAF0Q8K9_SOLVR</name>
<dbReference type="AlphaFoldDB" id="A0AAF0Q8K9"/>
<gene>
    <name evidence="1" type="ORF">MTR67_009401</name>
</gene>
<sequence>MMEDHFIWEPYSNELIESLPDYCRIGRDI</sequence>
<evidence type="ECO:0000313" key="1">
    <source>
        <dbReference type="EMBL" id="WMV16016.1"/>
    </source>
</evidence>
<dbReference type="EMBL" id="CP133613">
    <property type="protein sequence ID" value="WMV16016.1"/>
    <property type="molecule type" value="Genomic_DNA"/>
</dbReference>
<proteinExistence type="predicted"/>
<dbReference type="Proteomes" id="UP001234989">
    <property type="component" value="Chromosome 2"/>
</dbReference>